<dbReference type="InterPro" id="IPR008878">
    <property type="entry name" value="Transposase_IS66_Orf2"/>
</dbReference>
<reference evidence="1 2" key="1">
    <citation type="submission" date="2019-03" db="EMBL/GenBank/DDBJ databases">
        <title>Genomic Encyclopedia of Type Strains, Phase IV (KMG-IV): sequencing the most valuable type-strain genomes for metagenomic binning, comparative biology and taxonomic classification.</title>
        <authorList>
            <person name="Goeker M."/>
        </authorList>
    </citation>
    <scope>NUCLEOTIDE SEQUENCE [LARGE SCALE GENOMIC DNA]</scope>
    <source>
        <strain evidence="1 2">DSM 102940</strain>
    </source>
</reference>
<dbReference type="PANTHER" id="PTHR36455:SF1">
    <property type="entry name" value="BLR8292 PROTEIN"/>
    <property type="match status" value="1"/>
</dbReference>
<dbReference type="EMBL" id="SLWV01000043">
    <property type="protein sequence ID" value="TCO68511.1"/>
    <property type="molecule type" value="Genomic_DNA"/>
</dbReference>
<dbReference type="AlphaFoldDB" id="A0A4R2K5J7"/>
<proteinExistence type="predicted"/>
<protein>
    <submittedName>
        <fullName evidence="1">Transposase</fullName>
    </submittedName>
</protein>
<gene>
    <name evidence="1" type="ORF">EV214_1432</name>
</gene>
<accession>A0A4R2K5J7</accession>
<dbReference type="Proteomes" id="UP000294919">
    <property type="component" value="Unassembled WGS sequence"/>
</dbReference>
<keyword evidence="2" id="KW-1185">Reference proteome</keyword>
<evidence type="ECO:0000313" key="1">
    <source>
        <dbReference type="EMBL" id="TCO68511.1"/>
    </source>
</evidence>
<dbReference type="PANTHER" id="PTHR36455">
    <property type="match status" value="1"/>
</dbReference>
<name>A0A4R2K5J7_9FIRM</name>
<organism evidence="1 2">
    <name type="scientific">Marinisporobacter balticus</name>
    <dbReference type="NCBI Taxonomy" id="2018667"/>
    <lineage>
        <taxon>Bacteria</taxon>
        <taxon>Bacillati</taxon>
        <taxon>Bacillota</taxon>
        <taxon>Clostridia</taxon>
        <taxon>Peptostreptococcales</taxon>
        <taxon>Thermotaleaceae</taxon>
        <taxon>Marinisporobacter</taxon>
    </lineage>
</organism>
<comment type="caution">
    <text evidence="1">The sequence shown here is derived from an EMBL/GenBank/DDBJ whole genome shotgun (WGS) entry which is preliminary data.</text>
</comment>
<dbReference type="NCBIfam" id="NF033819">
    <property type="entry name" value="IS66_TnpB"/>
    <property type="match status" value="1"/>
</dbReference>
<dbReference type="Pfam" id="PF05717">
    <property type="entry name" value="TnpB_IS66"/>
    <property type="match status" value="1"/>
</dbReference>
<evidence type="ECO:0000313" key="2">
    <source>
        <dbReference type="Proteomes" id="UP000294919"/>
    </source>
</evidence>
<dbReference type="OrthoDB" id="4956084at2"/>
<sequence>MISHMADGVEHIYVSLGYTDFRRQINGLSSMVALQLKMDPYSGKSLFLFCNKRHTAIKALRWDGNGFVLATKNLVENMKFQWPKTKGELRNINKQELRWLLEGLQIDQKKAHAKNVDASSSVF</sequence>